<dbReference type="AlphaFoldDB" id="A0AAV4R3A9"/>
<evidence type="ECO:0000256" key="1">
    <source>
        <dbReference type="ARBA" id="ARBA00004141"/>
    </source>
</evidence>
<dbReference type="InterPro" id="IPR013099">
    <property type="entry name" value="K_chnl_dom"/>
</dbReference>
<keyword evidence="3 8" id="KW-0812">Transmembrane</keyword>
<dbReference type="Pfam" id="PF07885">
    <property type="entry name" value="Ion_trans_2"/>
    <property type="match status" value="2"/>
</dbReference>
<keyword evidence="4 9" id="KW-1133">Transmembrane helix</keyword>
<evidence type="ECO:0000256" key="2">
    <source>
        <dbReference type="ARBA" id="ARBA00022448"/>
    </source>
</evidence>
<keyword evidence="5 8" id="KW-0406">Ion transport</keyword>
<evidence type="ECO:0000259" key="10">
    <source>
        <dbReference type="Pfam" id="PF07885"/>
    </source>
</evidence>
<feature type="transmembrane region" description="Helical" evidence="9">
    <location>
        <begin position="103"/>
        <end position="121"/>
    </location>
</feature>
<dbReference type="SUPFAM" id="SSF81324">
    <property type="entry name" value="Voltage-gated potassium channels"/>
    <property type="match status" value="2"/>
</dbReference>
<feature type="transmembrane region" description="Helical" evidence="9">
    <location>
        <begin position="250"/>
        <end position="272"/>
    </location>
</feature>
<proteinExistence type="inferred from homology"/>
<evidence type="ECO:0000256" key="5">
    <source>
        <dbReference type="ARBA" id="ARBA00023065"/>
    </source>
</evidence>
<feature type="transmembrane region" description="Helical" evidence="9">
    <location>
        <begin position="133"/>
        <end position="154"/>
    </location>
</feature>
<evidence type="ECO:0000256" key="8">
    <source>
        <dbReference type="RuleBase" id="RU003857"/>
    </source>
</evidence>
<dbReference type="Gene3D" id="1.10.287.70">
    <property type="match status" value="1"/>
</dbReference>
<organism evidence="11 12">
    <name type="scientific">Caerostris darwini</name>
    <dbReference type="NCBI Taxonomy" id="1538125"/>
    <lineage>
        <taxon>Eukaryota</taxon>
        <taxon>Metazoa</taxon>
        <taxon>Ecdysozoa</taxon>
        <taxon>Arthropoda</taxon>
        <taxon>Chelicerata</taxon>
        <taxon>Arachnida</taxon>
        <taxon>Araneae</taxon>
        <taxon>Araneomorphae</taxon>
        <taxon>Entelegynae</taxon>
        <taxon>Araneoidea</taxon>
        <taxon>Araneidae</taxon>
        <taxon>Caerostris</taxon>
    </lineage>
</organism>
<feature type="transmembrane region" description="Helical" evidence="9">
    <location>
        <begin position="182"/>
        <end position="205"/>
    </location>
</feature>
<evidence type="ECO:0000256" key="6">
    <source>
        <dbReference type="ARBA" id="ARBA00023136"/>
    </source>
</evidence>
<evidence type="ECO:0000256" key="9">
    <source>
        <dbReference type="SAM" id="Phobius"/>
    </source>
</evidence>
<feature type="transmembrane region" description="Helical" evidence="9">
    <location>
        <begin position="25"/>
        <end position="48"/>
    </location>
</feature>
<dbReference type="GO" id="GO:0022841">
    <property type="term" value="F:potassium ion leak channel activity"/>
    <property type="evidence" value="ECO:0007669"/>
    <property type="project" value="TreeGrafter"/>
</dbReference>
<comment type="similarity">
    <text evidence="8">Belongs to the two pore domain potassium channel (TC 1.A.1.8) family.</text>
</comment>
<reference evidence="11 12" key="1">
    <citation type="submission" date="2021-06" db="EMBL/GenBank/DDBJ databases">
        <title>Caerostris darwini draft genome.</title>
        <authorList>
            <person name="Kono N."/>
            <person name="Arakawa K."/>
        </authorList>
    </citation>
    <scope>NUCLEOTIDE SEQUENCE [LARGE SCALE GENOMIC DNA]</scope>
</reference>
<keyword evidence="12" id="KW-1185">Reference proteome</keyword>
<comment type="caution">
    <text evidence="11">The sequence shown here is derived from an EMBL/GenBank/DDBJ whole genome shotgun (WGS) entry which is preliminary data.</text>
</comment>
<sequence length="320" mass="36274">MTFLVYITTFINGQKKFVIENKRGFCLFFFTLFYAGYLALGGYIFMLIESPQEHLEQAKVTSAKQTILAKYPDIPEKAIDELFEQLSAVGIRGLIFGNGSVKWTYGNSVLFSMTLLTTIGYGHLSPITVFGKIMCMIYTAVGIPITLIILALYVDRLTALSNIYKANLFRRLGYQNPLCVRLLHFSTVMIFIMVGNFFLPAWVFYCLEISWSYLDSIYFCFISLTTVGLGDFVPGIAVHHPHVELYRFGATIYLLIGVTVVMFMMGLATDFWQNYNKGYHIIPMKVIPEKIPIKLDVPPSYGSIVVHTTETLDETKILIP</sequence>
<dbReference type="EMBL" id="BPLQ01005406">
    <property type="protein sequence ID" value="GIY14742.1"/>
    <property type="molecule type" value="Genomic_DNA"/>
</dbReference>
<dbReference type="GO" id="GO:0005886">
    <property type="term" value="C:plasma membrane"/>
    <property type="evidence" value="ECO:0007669"/>
    <property type="project" value="TreeGrafter"/>
</dbReference>
<feature type="domain" description="Potassium channel" evidence="10">
    <location>
        <begin position="97"/>
        <end position="158"/>
    </location>
</feature>
<evidence type="ECO:0000256" key="4">
    <source>
        <dbReference type="ARBA" id="ARBA00022989"/>
    </source>
</evidence>
<dbReference type="GO" id="GO:0030322">
    <property type="term" value="P:stabilization of membrane potential"/>
    <property type="evidence" value="ECO:0007669"/>
    <property type="project" value="TreeGrafter"/>
</dbReference>
<dbReference type="Proteomes" id="UP001054837">
    <property type="component" value="Unassembled WGS sequence"/>
</dbReference>
<evidence type="ECO:0000256" key="7">
    <source>
        <dbReference type="ARBA" id="ARBA00023303"/>
    </source>
</evidence>
<gene>
    <name evidence="11" type="primary">KCNK1</name>
    <name evidence="11" type="ORF">CDAR_606911</name>
</gene>
<dbReference type="InterPro" id="IPR003280">
    <property type="entry name" value="2pore_dom_K_chnl"/>
</dbReference>
<feature type="domain" description="Potassium channel" evidence="10">
    <location>
        <begin position="194"/>
        <end position="271"/>
    </location>
</feature>
<comment type="subcellular location">
    <subcellularLocation>
        <location evidence="1">Membrane</location>
        <topology evidence="1">Multi-pass membrane protein</topology>
    </subcellularLocation>
</comment>
<keyword evidence="6 9" id="KW-0472">Membrane</keyword>
<dbReference type="GO" id="GO:0015271">
    <property type="term" value="F:outward rectifier potassium channel activity"/>
    <property type="evidence" value="ECO:0007669"/>
    <property type="project" value="TreeGrafter"/>
</dbReference>
<evidence type="ECO:0000256" key="3">
    <source>
        <dbReference type="ARBA" id="ARBA00022692"/>
    </source>
</evidence>
<evidence type="ECO:0000313" key="12">
    <source>
        <dbReference type="Proteomes" id="UP001054837"/>
    </source>
</evidence>
<accession>A0AAV4R3A9</accession>
<feature type="transmembrane region" description="Helical" evidence="9">
    <location>
        <begin position="217"/>
        <end position="238"/>
    </location>
</feature>
<dbReference type="PRINTS" id="PR01333">
    <property type="entry name" value="2POREKCHANEL"/>
</dbReference>
<protein>
    <submittedName>
        <fullName evidence="11">Potassium channel subfamily K member 1</fullName>
    </submittedName>
</protein>
<dbReference type="PANTHER" id="PTHR11003:SF249">
    <property type="entry name" value="TWO PORE POTASSIUM CHANNEL PROTEIN SUP-9"/>
    <property type="match status" value="1"/>
</dbReference>
<keyword evidence="2 8" id="KW-0813">Transport</keyword>
<name>A0AAV4R3A9_9ARAC</name>
<keyword evidence="7 8" id="KW-0407">Ion channel</keyword>
<dbReference type="PANTHER" id="PTHR11003">
    <property type="entry name" value="POTASSIUM CHANNEL, SUBFAMILY K"/>
    <property type="match status" value="1"/>
</dbReference>
<evidence type="ECO:0000313" key="11">
    <source>
        <dbReference type="EMBL" id="GIY14742.1"/>
    </source>
</evidence>